<evidence type="ECO:0000313" key="3">
    <source>
        <dbReference type="WBParaSite" id="MBELARI_LOCUS12101"/>
    </source>
</evidence>
<keyword evidence="1" id="KW-1133">Transmembrane helix</keyword>
<sequence length="127" mass="14409">MHIKHASCVVLILNILLIFYHVAMLFVGALDPWKVLFIPLECLSSIVLFCGLVIEAKNSLLPFLFIQGFKIFVIGNNLYQGIEGMFDWGSEKMMEARCRRYFADLAHVLSADEQQEVEKGKDNEAIA</sequence>
<evidence type="ECO:0000313" key="2">
    <source>
        <dbReference type="Proteomes" id="UP000887575"/>
    </source>
</evidence>
<protein>
    <submittedName>
        <fullName evidence="3 4">Uncharacterized protein</fullName>
    </submittedName>
</protein>
<reference evidence="3 4" key="1">
    <citation type="submission" date="2024-02" db="UniProtKB">
        <authorList>
            <consortium name="WormBaseParasite"/>
        </authorList>
    </citation>
    <scope>IDENTIFICATION</scope>
</reference>
<dbReference type="AlphaFoldDB" id="A0AAF3EDX2"/>
<dbReference type="Proteomes" id="UP000887575">
    <property type="component" value="Unassembled WGS sequence"/>
</dbReference>
<keyword evidence="2" id="KW-1185">Reference proteome</keyword>
<keyword evidence="1" id="KW-0472">Membrane</keyword>
<dbReference type="WBParaSite" id="MBELARI_LOCUS19852">
    <property type="protein sequence ID" value="MBELARI_LOCUS19852"/>
    <property type="gene ID" value="MBELARI_LOCUS19852"/>
</dbReference>
<evidence type="ECO:0000256" key="1">
    <source>
        <dbReference type="SAM" id="Phobius"/>
    </source>
</evidence>
<accession>A0AAF3EDX2</accession>
<evidence type="ECO:0000313" key="4">
    <source>
        <dbReference type="WBParaSite" id="MBELARI_LOCUS19852"/>
    </source>
</evidence>
<dbReference type="WBParaSite" id="MBELARI_LOCUS12101">
    <property type="protein sequence ID" value="MBELARI_LOCUS12101"/>
    <property type="gene ID" value="MBELARI_LOCUS12101"/>
</dbReference>
<name>A0AAF3EDX2_9BILA</name>
<organism evidence="2 3">
    <name type="scientific">Mesorhabditis belari</name>
    <dbReference type="NCBI Taxonomy" id="2138241"/>
    <lineage>
        <taxon>Eukaryota</taxon>
        <taxon>Metazoa</taxon>
        <taxon>Ecdysozoa</taxon>
        <taxon>Nematoda</taxon>
        <taxon>Chromadorea</taxon>
        <taxon>Rhabditida</taxon>
        <taxon>Rhabditina</taxon>
        <taxon>Rhabditomorpha</taxon>
        <taxon>Rhabditoidea</taxon>
        <taxon>Rhabditidae</taxon>
        <taxon>Mesorhabditinae</taxon>
        <taxon>Mesorhabditis</taxon>
    </lineage>
</organism>
<proteinExistence type="predicted"/>
<keyword evidence="1" id="KW-0812">Transmembrane</keyword>
<feature type="transmembrane region" description="Helical" evidence="1">
    <location>
        <begin position="7"/>
        <end position="30"/>
    </location>
</feature>